<dbReference type="RefSeq" id="WP_271024556.1">
    <property type="nucleotide sequence ID" value="NZ_JAQIEY010000014.1"/>
</dbReference>
<comment type="caution">
    <text evidence="1">The sequence shown here is derived from an EMBL/GenBank/DDBJ whole genome shotgun (WGS) entry which is preliminary data.</text>
</comment>
<evidence type="ECO:0000313" key="2">
    <source>
        <dbReference type="Proteomes" id="UP001210502"/>
    </source>
</evidence>
<proteinExistence type="predicted"/>
<dbReference type="AlphaFoldDB" id="A0AAW5YV68"/>
<sequence>MAPDEWTKGDEAVKDMITDATDSTNGEKLYQWLAWVVGDQTADDMLEDWK</sequence>
<evidence type="ECO:0000313" key="1">
    <source>
        <dbReference type="EMBL" id="MDA3767994.1"/>
    </source>
</evidence>
<gene>
    <name evidence="1" type="ORF">PF586_05900</name>
</gene>
<protein>
    <submittedName>
        <fullName evidence="1">Uncharacterized protein</fullName>
    </submittedName>
</protein>
<reference evidence="1" key="1">
    <citation type="submission" date="2023-01" db="EMBL/GenBank/DDBJ databases">
        <title>Sequencing of the bacterial strains from artisanal fermented milk Matsoni.</title>
        <authorList>
            <person name="Rozman V."/>
            <person name="Accetto T."/>
            <person name="Bogovic Matijasic B."/>
        </authorList>
    </citation>
    <scope>NUCLEOTIDE SEQUENCE</scope>
    <source>
        <strain evidence="1">Lbl333</strain>
    </source>
</reference>
<accession>A0AAW5YV68</accession>
<dbReference type="Proteomes" id="UP001210502">
    <property type="component" value="Unassembled WGS sequence"/>
</dbReference>
<name>A0AAW5YV68_9LACO</name>
<dbReference type="EMBL" id="JAQIEY010000014">
    <property type="protein sequence ID" value="MDA3767994.1"/>
    <property type="molecule type" value="Genomic_DNA"/>
</dbReference>
<organism evidence="1 2">
    <name type="scientific">Lactobacillus delbrueckii</name>
    <dbReference type="NCBI Taxonomy" id="1584"/>
    <lineage>
        <taxon>Bacteria</taxon>
        <taxon>Bacillati</taxon>
        <taxon>Bacillota</taxon>
        <taxon>Bacilli</taxon>
        <taxon>Lactobacillales</taxon>
        <taxon>Lactobacillaceae</taxon>
        <taxon>Lactobacillus</taxon>
    </lineage>
</organism>